<dbReference type="Pfam" id="PF13577">
    <property type="entry name" value="SnoaL_4"/>
    <property type="match status" value="1"/>
</dbReference>
<protein>
    <recommendedName>
        <fullName evidence="1">SnoaL-like domain-containing protein</fullName>
    </recommendedName>
</protein>
<dbReference type="InterPro" id="IPR037401">
    <property type="entry name" value="SnoaL-like"/>
</dbReference>
<dbReference type="SUPFAM" id="SSF54427">
    <property type="entry name" value="NTF2-like"/>
    <property type="match status" value="1"/>
</dbReference>
<dbReference type="CDD" id="cd00531">
    <property type="entry name" value="NTF2_like"/>
    <property type="match status" value="1"/>
</dbReference>
<evidence type="ECO:0000259" key="1">
    <source>
        <dbReference type="Pfam" id="PF13577"/>
    </source>
</evidence>
<dbReference type="Proteomes" id="UP000756346">
    <property type="component" value="Unassembled WGS sequence"/>
</dbReference>
<organism evidence="2 3">
    <name type="scientific">Microdochium trichocladiopsis</name>
    <dbReference type="NCBI Taxonomy" id="1682393"/>
    <lineage>
        <taxon>Eukaryota</taxon>
        <taxon>Fungi</taxon>
        <taxon>Dikarya</taxon>
        <taxon>Ascomycota</taxon>
        <taxon>Pezizomycotina</taxon>
        <taxon>Sordariomycetes</taxon>
        <taxon>Xylariomycetidae</taxon>
        <taxon>Xylariales</taxon>
        <taxon>Microdochiaceae</taxon>
        <taxon>Microdochium</taxon>
    </lineage>
</organism>
<feature type="domain" description="SnoaL-like" evidence="1">
    <location>
        <begin position="16"/>
        <end position="160"/>
    </location>
</feature>
<gene>
    <name evidence="2" type="ORF">B0I36DRAFT_331096</name>
</gene>
<reference evidence="2" key="1">
    <citation type="journal article" date="2021" name="Nat. Commun.">
        <title>Genetic determinants of endophytism in the Arabidopsis root mycobiome.</title>
        <authorList>
            <person name="Mesny F."/>
            <person name="Miyauchi S."/>
            <person name="Thiergart T."/>
            <person name="Pickel B."/>
            <person name="Atanasova L."/>
            <person name="Karlsson M."/>
            <person name="Huettel B."/>
            <person name="Barry K.W."/>
            <person name="Haridas S."/>
            <person name="Chen C."/>
            <person name="Bauer D."/>
            <person name="Andreopoulos W."/>
            <person name="Pangilinan J."/>
            <person name="LaButti K."/>
            <person name="Riley R."/>
            <person name="Lipzen A."/>
            <person name="Clum A."/>
            <person name="Drula E."/>
            <person name="Henrissat B."/>
            <person name="Kohler A."/>
            <person name="Grigoriev I.V."/>
            <person name="Martin F.M."/>
            <person name="Hacquard S."/>
        </authorList>
    </citation>
    <scope>NUCLEOTIDE SEQUENCE</scope>
    <source>
        <strain evidence="2">MPI-CAGE-CH-0230</strain>
    </source>
</reference>
<dbReference type="GeneID" id="70184475"/>
<name>A0A9P8Y0V8_9PEZI</name>
<dbReference type="Gene3D" id="3.10.450.50">
    <property type="match status" value="1"/>
</dbReference>
<evidence type="ECO:0000313" key="3">
    <source>
        <dbReference type="Proteomes" id="UP000756346"/>
    </source>
</evidence>
<dbReference type="RefSeq" id="XP_046009875.1">
    <property type="nucleotide sequence ID" value="XM_046154929.1"/>
</dbReference>
<dbReference type="InterPro" id="IPR032710">
    <property type="entry name" value="NTF2-like_dom_sf"/>
</dbReference>
<sequence length="185" mass="19834">MATAFSSLPAVLNPPLPDREAVIDALYRACLAWDTNDQSLCDTAFTTDAVLSLNGQVMTGRDQIAKDGNALIFTLDTTHLVGNTRVTFTTPSGGDGEQQSASITATVMAQHFVGSKGFDLAPESANIPYLMNHNKHLMSGTLYSGDLIKDSTDGLWKFKLLKIKPNWIEGHFSVVGGGPFASGER</sequence>
<dbReference type="EMBL" id="JAGTJQ010000008">
    <property type="protein sequence ID" value="KAH7026658.1"/>
    <property type="molecule type" value="Genomic_DNA"/>
</dbReference>
<dbReference type="OrthoDB" id="2148716at2759"/>
<evidence type="ECO:0000313" key="2">
    <source>
        <dbReference type="EMBL" id="KAH7026658.1"/>
    </source>
</evidence>
<comment type="caution">
    <text evidence="2">The sequence shown here is derived from an EMBL/GenBank/DDBJ whole genome shotgun (WGS) entry which is preliminary data.</text>
</comment>
<dbReference type="AlphaFoldDB" id="A0A9P8Y0V8"/>
<proteinExistence type="predicted"/>
<accession>A0A9P8Y0V8</accession>
<keyword evidence="3" id="KW-1185">Reference proteome</keyword>